<keyword evidence="1" id="KW-0472">Membrane</keyword>
<proteinExistence type="predicted"/>
<dbReference type="AlphaFoldDB" id="A0A7R9F0F8"/>
<keyword evidence="1" id="KW-0812">Transmembrane</keyword>
<sequence>MGKRRRRRYEMLASIKVGGRYENTNRAAQDGETWRSIVAAPAKNLPYDTAIVYMETKNPLESSRSRKRSVVCGVLKVVPCLSEKRYISEMSHWIHKWFYITVLCQLLNMTLSFYDISPDCSPTKACLPNQVCTYGYCHCEDGYVRYNHSCFKVRSHGQDCFYVEQCPDHRMQCKREPGSLLEVKYCLCDKYHPWNETMKECVPAVNIKLMLSELWEKVDGESQIRSEADVIFLTLGIAAFTVVILGGTLAVFLNNENSSTLNQTKG</sequence>
<evidence type="ECO:0000313" key="2">
    <source>
        <dbReference type="EMBL" id="CAD7444359.1"/>
    </source>
</evidence>
<name>A0A7R9F0F8_9NEOP</name>
<reference evidence="2" key="1">
    <citation type="submission" date="2020-11" db="EMBL/GenBank/DDBJ databases">
        <authorList>
            <person name="Tran Van P."/>
        </authorList>
    </citation>
    <scope>NUCLEOTIDE SEQUENCE</scope>
</reference>
<accession>A0A7R9F0F8</accession>
<protein>
    <recommendedName>
        <fullName evidence="3">EB domain-containing protein</fullName>
    </recommendedName>
</protein>
<gene>
    <name evidence="2" type="ORF">TBIB3V08_LOCUS6739</name>
</gene>
<feature type="transmembrane region" description="Helical" evidence="1">
    <location>
        <begin position="230"/>
        <end position="253"/>
    </location>
</feature>
<dbReference type="EMBL" id="OD566611">
    <property type="protein sequence ID" value="CAD7444359.1"/>
    <property type="molecule type" value="Genomic_DNA"/>
</dbReference>
<evidence type="ECO:0008006" key="3">
    <source>
        <dbReference type="Google" id="ProtNLM"/>
    </source>
</evidence>
<organism evidence="2">
    <name type="scientific">Timema bartmani</name>
    <dbReference type="NCBI Taxonomy" id="61472"/>
    <lineage>
        <taxon>Eukaryota</taxon>
        <taxon>Metazoa</taxon>
        <taxon>Ecdysozoa</taxon>
        <taxon>Arthropoda</taxon>
        <taxon>Hexapoda</taxon>
        <taxon>Insecta</taxon>
        <taxon>Pterygota</taxon>
        <taxon>Neoptera</taxon>
        <taxon>Polyneoptera</taxon>
        <taxon>Phasmatodea</taxon>
        <taxon>Timematodea</taxon>
        <taxon>Timematoidea</taxon>
        <taxon>Timematidae</taxon>
        <taxon>Timema</taxon>
    </lineage>
</organism>
<evidence type="ECO:0000256" key="1">
    <source>
        <dbReference type="SAM" id="Phobius"/>
    </source>
</evidence>
<keyword evidence="1" id="KW-1133">Transmembrane helix</keyword>